<comment type="caution">
    <text evidence="1">The sequence shown here is derived from an EMBL/GenBank/DDBJ whole genome shotgun (WGS) entry which is preliminary data.</text>
</comment>
<evidence type="ECO:0000313" key="1">
    <source>
        <dbReference type="EMBL" id="CAD8123863.1"/>
    </source>
</evidence>
<evidence type="ECO:0000313" key="2">
    <source>
        <dbReference type="Proteomes" id="UP000692954"/>
    </source>
</evidence>
<proteinExistence type="predicted"/>
<reference evidence="1" key="1">
    <citation type="submission" date="2021-01" db="EMBL/GenBank/DDBJ databases">
        <authorList>
            <consortium name="Genoscope - CEA"/>
            <person name="William W."/>
        </authorList>
    </citation>
    <scope>NUCLEOTIDE SEQUENCE</scope>
</reference>
<protein>
    <submittedName>
        <fullName evidence="1">Uncharacterized protein</fullName>
    </submittedName>
</protein>
<dbReference type="Proteomes" id="UP000692954">
    <property type="component" value="Unassembled WGS sequence"/>
</dbReference>
<organism evidence="1 2">
    <name type="scientific">Paramecium sonneborni</name>
    <dbReference type="NCBI Taxonomy" id="65129"/>
    <lineage>
        <taxon>Eukaryota</taxon>
        <taxon>Sar</taxon>
        <taxon>Alveolata</taxon>
        <taxon>Ciliophora</taxon>
        <taxon>Intramacronucleata</taxon>
        <taxon>Oligohymenophorea</taxon>
        <taxon>Peniculida</taxon>
        <taxon>Parameciidae</taxon>
        <taxon>Paramecium</taxon>
    </lineage>
</organism>
<keyword evidence="2" id="KW-1185">Reference proteome</keyword>
<dbReference type="AlphaFoldDB" id="A0A8S1R946"/>
<name>A0A8S1R946_9CILI</name>
<gene>
    <name evidence="1" type="ORF">PSON_ATCC_30995.1.T1470139</name>
</gene>
<dbReference type="EMBL" id="CAJJDN010000147">
    <property type="protein sequence ID" value="CAD8123863.1"/>
    <property type="molecule type" value="Genomic_DNA"/>
</dbReference>
<accession>A0A8S1R946</accession>
<sequence>MNKEKQFDKNNQVSEQYYAHIWRGLYQSEKKVRRNLIQSIEYCVQLQRCLGMMMLI</sequence>